<dbReference type="AlphaFoldDB" id="A0A7T3KWC1"/>
<evidence type="ECO:0000313" key="3">
    <source>
        <dbReference type="Proteomes" id="UP000595001"/>
    </source>
</evidence>
<dbReference type="CDD" id="cd00090">
    <property type="entry name" value="HTH_ARSR"/>
    <property type="match status" value="1"/>
</dbReference>
<dbReference type="InterPro" id="IPR036388">
    <property type="entry name" value="WH-like_DNA-bd_sf"/>
</dbReference>
<dbReference type="InterPro" id="IPR011991">
    <property type="entry name" value="ArsR-like_HTH"/>
</dbReference>
<evidence type="ECO:0000259" key="1">
    <source>
        <dbReference type="Pfam" id="PF01978"/>
    </source>
</evidence>
<gene>
    <name evidence="2" type="ORF">I7X12_06045</name>
</gene>
<evidence type="ECO:0000313" key="2">
    <source>
        <dbReference type="EMBL" id="QPV64182.1"/>
    </source>
</evidence>
<sequence>MADAIAEYLQRDLECVDLLECVHGMNGRDTAVFRALTDADGGLTVDAVADRVGCERSTAYRSISRLAEAGFVASEQVNYDHGGYYHVYRPRSSREVADDMRRLLNDWYAQVGRLVGEFDDRYGGPRGETGSVPADSS</sequence>
<protein>
    <submittedName>
        <fullName evidence="2">Helix-turn-helix domain-containing protein</fullName>
    </submittedName>
</protein>
<dbReference type="InterPro" id="IPR036390">
    <property type="entry name" value="WH_DNA-bd_sf"/>
</dbReference>
<dbReference type="GeneID" id="60588036"/>
<organism evidence="2 3">
    <name type="scientific">Halosimplex litoreum</name>
    <dbReference type="NCBI Taxonomy" id="1198301"/>
    <lineage>
        <taxon>Archaea</taxon>
        <taxon>Methanobacteriati</taxon>
        <taxon>Methanobacteriota</taxon>
        <taxon>Stenosarchaea group</taxon>
        <taxon>Halobacteria</taxon>
        <taxon>Halobacteriales</taxon>
        <taxon>Haloarculaceae</taxon>
        <taxon>Halosimplex</taxon>
    </lineage>
</organism>
<name>A0A7T3KWC1_9EURY</name>
<dbReference type="RefSeq" id="WP_198062956.1">
    <property type="nucleotide sequence ID" value="NZ_CP065856.1"/>
</dbReference>
<dbReference type="OrthoDB" id="9141at2157"/>
<accession>A0A7T3KWC1</accession>
<dbReference type="SUPFAM" id="SSF46785">
    <property type="entry name" value="Winged helix' DNA-binding domain"/>
    <property type="match status" value="1"/>
</dbReference>
<proteinExistence type="predicted"/>
<dbReference type="Proteomes" id="UP000595001">
    <property type="component" value="Chromosome"/>
</dbReference>
<dbReference type="Pfam" id="PF01978">
    <property type="entry name" value="TrmB"/>
    <property type="match status" value="1"/>
</dbReference>
<dbReference type="InterPro" id="IPR002831">
    <property type="entry name" value="Tscrpt_reg_TrmB_N"/>
</dbReference>
<dbReference type="Gene3D" id="1.10.10.10">
    <property type="entry name" value="Winged helix-like DNA-binding domain superfamily/Winged helix DNA-binding domain"/>
    <property type="match status" value="1"/>
</dbReference>
<dbReference type="KEGG" id="hlt:I7X12_06045"/>
<keyword evidence="3" id="KW-1185">Reference proteome</keyword>
<reference evidence="2 3" key="1">
    <citation type="submission" date="2020-12" db="EMBL/GenBank/DDBJ databases">
        <title>Halosimplex halophilum sp. nov. and Halosimplex salinum sp. nov., two new members of the genus Halosimplex.</title>
        <authorList>
            <person name="Cui H.L."/>
        </authorList>
    </citation>
    <scope>NUCLEOTIDE SEQUENCE [LARGE SCALE GENOMIC DNA]</scope>
    <source>
        <strain evidence="2 3">YGH94</strain>
    </source>
</reference>
<feature type="domain" description="Transcription regulator TrmB N-terminal" evidence="1">
    <location>
        <begin position="19"/>
        <end position="90"/>
    </location>
</feature>
<dbReference type="EMBL" id="CP065856">
    <property type="protein sequence ID" value="QPV64182.1"/>
    <property type="molecule type" value="Genomic_DNA"/>
</dbReference>